<feature type="region of interest" description="Disordered" evidence="15">
    <location>
        <begin position="291"/>
        <end position="345"/>
    </location>
</feature>
<gene>
    <name evidence="17" type="ORF">CBOVIS_LOCUS6610</name>
</gene>
<feature type="binding site" evidence="11">
    <location>
        <position position="350"/>
    </location>
    <ligand>
        <name>Zn(2+)</name>
        <dbReference type="ChEBI" id="CHEBI:29105"/>
        <label>1</label>
    </ligand>
</feature>
<evidence type="ECO:0000256" key="13">
    <source>
        <dbReference type="RuleBase" id="RU361213"/>
    </source>
</evidence>
<dbReference type="Gene3D" id="3.30.40.10">
    <property type="entry name" value="Zinc/RING finger domain, C3HC4 (zinc finger)"/>
    <property type="match status" value="1"/>
</dbReference>
<feature type="binding site" evidence="11">
    <location>
        <position position="377"/>
    </location>
    <ligand>
        <name>Zn(2+)</name>
        <dbReference type="ChEBI" id="CHEBI:29105"/>
        <label>1</label>
    </ligand>
</feature>
<dbReference type="CDD" id="cd15505">
    <property type="entry name" value="PHD_ING"/>
    <property type="match status" value="1"/>
</dbReference>
<keyword evidence="3" id="KW-0341">Growth regulation</keyword>
<feature type="coiled-coil region" evidence="14">
    <location>
        <begin position="37"/>
        <end position="64"/>
    </location>
</feature>
<keyword evidence="9" id="KW-0804">Transcription</keyword>
<accession>A0A8S1EXF1</accession>
<feature type="binding site" evidence="11">
    <location>
        <position position="374"/>
    </location>
    <ligand>
        <name>Zn(2+)</name>
        <dbReference type="ChEBI" id="CHEBI:29105"/>
        <label>1</label>
    </ligand>
</feature>
<evidence type="ECO:0000256" key="11">
    <source>
        <dbReference type="PIRSR" id="PIRSR628651-51"/>
    </source>
</evidence>
<evidence type="ECO:0000256" key="7">
    <source>
        <dbReference type="ARBA" id="ARBA00022853"/>
    </source>
</evidence>
<evidence type="ECO:0000256" key="6">
    <source>
        <dbReference type="ARBA" id="ARBA00022833"/>
    </source>
</evidence>
<evidence type="ECO:0000256" key="8">
    <source>
        <dbReference type="ARBA" id="ARBA00023015"/>
    </source>
</evidence>
<evidence type="ECO:0000256" key="14">
    <source>
        <dbReference type="SAM" id="Coils"/>
    </source>
</evidence>
<protein>
    <recommendedName>
        <fullName evidence="13">Inhibitor of growth protein</fullName>
    </recommendedName>
</protein>
<evidence type="ECO:0000256" key="10">
    <source>
        <dbReference type="ARBA" id="ARBA00023242"/>
    </source>
</evidence>
<dbReference type="Proteomes" id="UP000494206">
    <property type="component" value="Unassembled WGS sequence"/>
</dbReference>
<keyword evidence="7 13" id="KW-0156">Chromatin regulator</keyword>
<dbReference type="SMART" id="SM00249">
    <property type="entry name" value="PHD"/>
    <property type="match status" value="1"/>
</dbReference>
<evidence type="ECO:0000256" key="12">
    <source>
        <dbReference type="PROSITE-ProRule" id="PRU00146"/>
    </source>
</evidence>
<dbReference type="CDD" id="cd16858">
    <property type="entry name" value="ING_ING3_Yng2p"/>
    <property type="match status" value="1"/>
</dbReference>
<dbReference type="Pfam" id="PF12998">
    <property type="entry name" value="ING"/>
    <property type="match status" value="1"/>
</dbReference>
<dbReference type="SMART" id="SM01408">
    <property type="entry name" value="ING"/>
    <property type="match status" value="1"/>
</dbReference>
<keyword evidence="18" id="KW-1185">Reference proteome</keyword>
<feature type="binding site" evidence="11">
    <location>
        <position position="368"/>
    </location>
    <ligand>
        <name>Zn(2+)</name>
        <dbReference type="ChEBI" id="CHEBI:29105"/>
        <label>2</label>
    </ligand>
</feature>
<name>A0A8S1EXF1_9PELO</name>
<dbReference type="InterPro" id="IPR013083">
    <property type="entry name" value="Znf_RING/FYVE/PHD"/>
</dbReference>
<dbReference type="GO" id="GO:0006325">
    <property type="term" value="P:chromatin organization"/>
    <property type="evidence" value="ECO:0007669"/>
    <property type="project" value="UniProtKB-KW"/>
</dbReference>
<feature type="region of interest" description="Disordered" evidence="15">
    <location>
        <begin position="155"/>
        <end position="176"/>
    </location>
</feature>
<feature type="binding site" evidence="11">
    <location>
        <position position="352"/>
    </location>
    <ligand>
        <name>Zn(2+)</name>
        <dbReference type="ChEBI" id="CHEBI:29105"/>
        <label>1</label>
    </ligand>
</feature>
<evidence type="ECO:0000259" key="16">
    <source>
        <dbReference type="PROSITE" id="PS50016"/>
    </source>
</evidence>
<feature type="compositionally biased region" description="Acidic residues" evidence="15">
    <location>
        <begin position="334"/>
        <end position="343"/>
    </location>
</feature>
<dbReference type="SUPFAM" id="SSF57903">
    <property type="entry name" value="FYVE/PHD zinc finger"/>
    <property type="match status" value="1"/>
</dbReference>
<dbReference type="InterPro" id="IPR019786">
    <property type="entry name" value="Zinc_finger_PHD-type_CS"/>
</dbReference>
<dbReference type="InterPro" id="IPR019787">
    <property type="entry name" value="Znf_PHD-finger"/>
</dbReference>
<evidence type="ECO:0000313" key="17">
    <source>
        <dbReference type="EMBL" id="CAB3404238.1"/>
    </source>
</evidence>
<sequence length="411" mass="46533">MLYLRVTIAGALAAIKFREMLFLDDFLEMLEELPAELKERSDEIKRLDIEVERLLARHRDAVDDFFERSGLTMTHEQRVNRYNGLQDEYKHIRAIAEQKYNIAQRMQDLLTKYQNHLEKEKTAFQCEMEADNSGVTGIIEKRYTEYIEGLIASRKEQRKRRHTGASSRDSVVNGILSKESTEKIARILQEGSRQRNDQSDESSSPSAQSSSVPSPAPRGRPPKFSIQNPTSGSVMLSSTAPEEPLTTPSVRNFGTPQSQPILPTFVSSESRHGRQRKLTSRAQEMFNQSLSKQRFHHAHVTTPAAAIPNERPPLTPTTVQTPPSAPRQRSTTDDGSDHDDEGSEDSRRWCFCNEKSYGDMVACDGPGCPYLWFHYPCVGITFPPPKGQWYCPHCTSVRQQAESEQQPTTSG</sequence>
<evidence type="ECO:0000256" key="9">
    <source>
        <dbReference type="ARBA" id="ARBA00023163"/>
    </source>
</evidence>
<feature type="region of interest" description="Disordered" evidence="15">
    <location>
        <begin position="189"/>
        <end position="279"/>
    </location>
</feature>
<evidence type="ECO:0000256" key="15">
    <source>
        <dbReference type="SAM" id="MobiDB-lite"/>
    </source>
</evidence>
<dbReference type="InterPro" id="IPR001965">
    <property type="entry name" value="Znf_PHD"/>
</dbReference>
<evidence type="ECO:0000256" key="3">
    <source>
        <dbReference type="ARBA" id="ARBA00022604"/>
    </source>
</evidence>
<comment type="similarity">
    <text evidence="2 13">Belongs to the ING family.</text>
</comment>
<evidence type="ECO:0000256" key="2">
    <source>
        <dbReference type="ARBA" id="ARBA00010210"/>
    </source>
</evidence>
<organism evidence="17 18">
    <name type="scientific">Caenorhabditis bovis</name>
    <dbReference type="NCBI Taxonomy" id="2654633"/>
    <lineage>
        <taxon>Eukaryota</taxon>
        <taxon>Metazoa</taxon>
        <taxon>Ecdysozoa</taxon>
        <taxon>Nematoda</taxon>
        <taxon>Chromadorea</taxon>
        <taxon>Rhabditida</taxon>
        <taxon>Rhabditina</taxon>
        <taxon>Rhabditomorpha</taxon>
        <taxon>Rhabditoidea</taxon>
        <taxon>Rhabditidae</taxon>
        <taxon>Peloderinae</taxon>
        <taxon>Caenorhabditis</taxon>
    </lineage>
</organism>
<dbReference type="GO" id="GO:0035267">
    <property type="term" value="C:NuA4 histone acetyltransferase complex"/>
    <property type="evidence" value="ECO:0007669"/>
    <property type="project" value="TreeGrafter"/>
</dbReference>
<dbReference type="AlphaFoldDB" id="A0A8S1EXF1"/>
<dbReference type="OrthoDB" id="5411773at2759"/>
<comment type="subcellular location">
    <subcellularLocation>
        <location evidence="1 13">Nucleus</location>
    </subcellularLocation>
</comment>
<reference evidence="17 18" key="1">
    <citation type="submission" date="2020-04" db="EMBL/GenBank/DDBJ databases">
        <authorList>
            <person name="Laetsch R D."/>
            <person name="Stevens L."/>
            <person name="Kumar S."/>
            <person name="Blaxter L. M."/>
        </authorList>
    </citation>
    <scope>NUCLEOTIDE SEQUENCE [LARGE SCALE GENOMIC DNA]</scope>
</reference>
<proteinExistence type="inferred from homology"/>
<comment type="domain">
    <text evidence="13">The PHD-type zinc finger mediates the binding to H3K4me3.</text>
</comment>
<keyword evidence="14" id="KW-0175">Coiled coil</keyword>
<evidence type="ECO:0000256" key="5">
    <source>
        <dbReference type="ARBA" id="ARBA00022771"/>
    </source>
</evidence>
<dbReference type="PROSITE" id="PS50016">
    <property type="entry name" value="ZF_PHD_2"/>
    <property type="match status" value="1"/>
</dbReference>
<dbReference type="GO" id="GO:0008270">
    <property type="term" value="F:zinc ion binding"/>
    <property type="evidence" value="ECO:0007669"/>
    <property type="project" value="UniProtKB-KW"/>
</dbReference>
<feature type="binding site" evidence="11">
    <location>
        <position position="391"/>
    </location>
    <ligand>
        <name>Zn(2+)</name>
        <dbReference type="ChEBI" id="CHEBI:29105"/>
        <label>2</label>
    </ligand>
</feature>
<comment type="subunit">
    <text evidence="13">Component of an histone acetyltransferase complex. Interacts with H3K4me3 and to a lesser extent with H3K4me2.</text>
</comment>
<keyword evidence="6 11" id="KW-0862">Zinc</keyword>
<dbReference type="EMBL" id="CADEPM010000004">
    <property type="protein sequence ID" value="CAB3404238.1"/>
    <property type="molecule type" value="Genomic_DNA"/>
</dbReference>
<feature type="compositionally biased region" description="Polar residues" evidence="15">
    <location>
        <begin position="225"/>
        <end position="268"/>
    </location>
</feature>
<evidence type="ECO:0000256" key="4">
    <source>
        <dbReference type="ARBA" id="ARBA00022723"/>
    </source>
</evidence>
<comment type="caution">
    <text evidence="17">The sequence shown here is derived from an EMBL/GenBank/DDBJ whole genome shotgun (WGS) entry which is preliminary data.</text>
</comment>
<dbReference type="PROSITE" id="PS01359">
    <property type="entry name" value="ZF_PHD_1"/>
    <property type="match status" value="1"/>
</dbReference>
<keyword evidence="4 11" id="KW-0479">Metal-binding</keyword>
<feature type="domain" description="PHD-type" evidence="16">
    <location>
        <begin position="347"/>
        <end position="397"/>
    </location>
</feature>
<dbReference type="GO" id="GO:0005634">
    <property type="term" value="C:nucleus"/>
    <property type="evidence" value="ECO:0007669"/>
    <property type="project" value="UniProtKB-SubCell"/>
</dbReference>
<feature type="binding site" evidence="11">
    <location>
        <position position="394"/>
    </location>
    <ligand>
        <name>Zn(2+)</name>
        <dbReference type="ChEBI" id="CHEBI:29105"/>
        <label>2</label>
    </ligand>
</feature>
<dbReference type="InterPro" id="IPR011011">
    <property type="entry name" value="Znf_FYVE_PHD"/>
</dbReference>
<keyword evidence="8" id="KW-0805">Transcription regulation</keyword>
<dbReference type="PANTHER" id="PTHR10333:SF103">
    <property type="entry name" value="INHIBITOR OF GROWTH PROTEIN 3"/>
    <property type="match status" value="1"/>
</dbReference>
<dbReference type="InterPro" id="IPR028651">
    <property type="entry name" value="ING_fam"/>
</dbReference>
<dbReference type="PANTHER" id="PTHR10333">
    <property type="entry name" value="INHIBITOR OF GROWTH PROTEIN"/>
    <property type="match status" value="1"/>
</dbReference>
<keyword evidence="5 12" id="KW-0863">Zinc-finger</keyword>
<feature type="compositionally biased region" description="Low complexity" evidence="15">
    <location>
        <begin position="201"/>
        <end position="213"/>
    </location>
</feature>
<feature type="binding site" evidence="11">
    <location>
        <position position="363"/>
    </location>
    <ligand>
        <name>Zn(2+)</name>
        <dbReference type="ChEBI" id="CHEBI:29105"/>
        <label>2</label>
    </ligand>
</feature>
<comment type="function">
    <text evidence="13">Component of an histone acetyltransferase complex.</text>
</comment>
<dbReference type="Gene3D" id="6.10.140.1740">
    <property type="match status" value="1"/>
</dbReference>
<keyword evidence="10 13" id="KW-0539">Nucleus</keyword>
<evidence type="ECO:0000313" key="18">
    <source>
        <dbReference type="Proteomes" id="UP000494206"/>
    </source>
</evidence>
<dbReference type="InterPro" id="IPR024610">
    <property type="entry name" value="ING_N_histone-binding"/>
</dbReference>
<evidence type="ECO:0000256" key="1">
    <source>
        <dbReference type="ARBA" id="ARBA00004123"/>
    </source>
</evidence>